<reference evidence="1 2" key="1">
    <citation type="journal article" date="2019" name="Commun. Biol.">
        <title>The bagworm genome reveals a unique fibroin gene that provides high tensile strength.</title>
        <authorList>
            <person name="Kono N."/>
            <person name="Nakamura H."/>
            <person name="Ohtoshi R."/>
            <person name="Tomita M."/>
            <person name="Numata K."/>
            <person name="Arakawa K."/>
        </authorList>
    </citation>
    <scope>NUCLEOTIDE SEQUENCE [LARGE SCALE GENOMIC DNA]</scope>
</reference>
<proteinExistence type="predicted"/>
<dbReference type="Proteomes" id="UP000299102">
    <property type="component" value="Unassembled WGS sequence"/>
</dbReference>
<evidence type="ECO:0000313" key="2">
    <source>
        <dbReference type="Proteomes" id="UP000299102"/>
    </source>
</evidence>
<protein>
    <submittedName>
        <fullName evidence="1">Uncharacterized protein</fullName>
    </submittedName>
</protein>
<sequence>MVRVRTAVVTVLELEYSKNPPPRNASHPYAPTHLLTSAYKAALITALDVKVGNELRFPASKPPITPEVNYETFTLKHLRGVSMKENYPPFASFDAARVPPPPAHCAVSHCVLVCADASQYAHFVFNTIKHKQGGKVSFEVSLDRSDAQLKTELTVELGSGWGTRSRPERGAGTTAKSISISDMTRTHVAGYDGGIHSSTRVELQTEAVSV</sequence>
<evidence type="ECO:0000313" key="1">
    <source>
        <dbReference type="EMBL" id="GBP11432.1"/>
    </source>
</evidence>
<gene>
    <name evidence="1" type="ORF">EVAR_92937_1</name>
</gene>
<accession>A0A4C1TAF2</accession>
<keyword evidence="2" id="KW-1185">Reference proteome</keyword>
<name>A0A4C1TAF2_EUMVA</name>
<comment type="caution">
    <text evidence="1">The sequence shown here is derived from an EMBL/GenBank/DDBJ whole genome shotgun (WGS) entry which is preliminary data.</text>
</comment>
<organism evidence="1 2">
    <name type="scientific">Eumeta variegata</name>
    <name type="common">Bagworm moth</name>
    <name type="synonym">Eumeta japonica</name>
    <dbReference type="NCBI Taxonomy" id="151549"/>
    <lineage>
        <taxon>Eukaryota</taxon>
        <taxon>Metazoa</taxon>
        <taxon>Ecdysozoa</taxon>
        <taxon>Arthropoda</taxon>
        <taxon>Hexapoda</taxon>
        <taxon>Insecta</taxon>
        <taxon>Pterygota</taxon>
        <taxon>Neoptera</taxon>
        <taxon>Endopterygota</taxon>
        <taxon>Lepidoptera</taxon>
        <taxon>Glossata</taxon>
        <taxon>Ditrysia</taxon>
        <taxon>Tineoidea</taxon>
        <taxon>Psychidae</taxon>
        <taxon>Oiketicinae</taxon>
        <taxon>Eumeta</taxon>
    </lineage>
</organism>
<dbReference type="EMBL" id="BGZK01000046">
    <property type="protein sequence ID" value="GBP11432.1"/>
    <property type="molecule type" value="Genomic_DNA"/>
</dbReference>
<dbReference type="AlphaFoldDB" id="A0A4C1TAF2"/>